<gene>
    <name evidence="8" type="ORF">MUG84_12750</name>
</gene>
<name>A0A9X2B2S4_9BACL</name>
<evidence type="ECO:0000313" key="8">
    <source>
        <dbReference type="EMBL" id="MCJ8012601.1"/>
    </source>
</evidence>
<evidence type="ECO:0000256" key="4">
    <source>
        <dbReference type="ARBA" id="ARBA00023139"/>
    </source>
</evidence>
<dbReference type="PANTHER" id="PTHR43649">
    <property type="entry name" value="ARABINOSE-BINDING PROTEIN-RELATED"/>
    <property type="match status" value="1"/>
</dbReference>
<keyword evidence="5" id="KW-0449">Lipoprotein</keyword>
<feature type="region of interest" description="Disordered" evidence="6">
    <location>
        <begin position="26"/>
        <end position="71"/>
    </location>
</feature>
<reference evidence="8" key="1">
    <citation type="submission" date="2022-04" db="EMBL/GenBank/DDBJ databases">
        <title>Paenibacillus mangrovi sp. nov., a novel endophytic bacterium isolated from bark of Kandelia candel.</title>
        <authorList>
            <person name="Tuo L."/>
        </authorList>
    </citation>
    <scope>NUCLEOTIDE SEQUENCE</scope>
    <source>
        <strain evidence="8">KQZ6P-2</strain>
    </source>
</reference>
<dbReference type="Pfam" id="PF13416">
    <property type="entry name" value="SBP_bac_8"/>
    <property type="match status" value="1"/>
</dbReference>
<keyword evidence="2 7" id="KW-0732">Signal</keyword>
<feature type="chain" id="PRO_5040907558" evidence="7">
    <location>
        <begin position="24"/>
        <end position="477"/>
    </location>
</feature>
<dbReference type="InterPro" id="IPR050490">
    <property type="entry name" value="Bact_solute-bd_prot1"/>
</dbReference>
<evidence type="ECO:0000256" key="3">
    <source>
        <dbReference type="ARBA" id="ARBA00023136"/>
    </source>
</evidence>
<keyword evidence="4" id="KW-0564">Palmitate</keyword>
<comment type="caution">
    <text evidence="8">The sequence shown here is derived from an EMBL/GenBank/DDBJ whole genome shotgun (WGS) entry which is preliminary data.</text>
</comment>
<dbReference type="AlphaFoldDB" id="A0A9X2B2S4"/>
<evidence type="ECO:0000256" key="6">
    <source>
        <dbReference type="SAM" id="MobiDB-lite"/>
    </source>
</evidence>
<evidence type="ECO:0000256" key="2">
    <source>
        <dbReference type="ARBA" id="ARBA00022729"/>
    </source>
</evidence>
<evidence type="ECO:0000256" key="7">
    <source>
        <dbReference type="SAM" id="SignalP"/>
    </source>
</evidence>
<accession>A0A9X2B2S4</accession>
<organism evidence="8 9">
    <name type="scientific">Paenibacillus mangrovi</name>
    <dbReference type="NCBI Taxonomy" id="2931978"/>
    <lineage>
        <taxon>Bacteria</taxon>
        <taxon>Bacillati</taxon>
        <taxon>Bacillota</taxon>
        <taxon>Bacilli</taxon>
        <taxon>Bacillales</taxon>
        <taxon>Paenibacillaceae</taxon>
        <taxon>Paenibacillus</taxon>
    </lineage>
</organism>
<keyword evidence="3" id="KW-0472">Membrane</keyword>
<evidence type="ECO:0000256" key="1">
    <source>
        <dbReference type="ARBA" id="ARBA00022475"/>
    </source>
</evidence>
<dbReference type="SUPFAM" id="SSF53850">
    <property type="entry name" value="Periplasmic binding protein-like II"/>
    <property type="match status" value="1"/>
</dbReference>
<protein>
    <submittedName>
        <fullName evidence="8">Extracellular solute-binding protein</fullName>
    </submittedName>
</protein>
<proteinExistence type="predicted"/>
<dbReference type="PROSITE" id="PS51257">
    <property type="entry name" value="PROKAR_LIPOPROTEIN"/>
    <property type="match status" value="1"/>
</dbReference>
<feature type="signal peptide" evidence="7">
    <location>
        <begin position="1"/>
        <end position="23"/>
    </location>
</feature>
<dbReference type="RefSeq" id="WP_244725389.1">
    <property type="nucleotide sequence ID" value="NZ_JALIRP010000004.1"/>
</dbReference>
<keyword evidence="9" id="KW-1185">Reference proteome</keyword>
<dbReference type="PANTHER" id="PTHR43649:SF33">
    <property type="entry name" value="POLYGALACTURONAN_RHAMNOGALACTURONAN-BINDING PROTEIN YTCQ"/>
    <property type="match status" value="1"/>
</dbReference>
<evidence type="ECO:0000313" key="9">
    <source>
        <dbReference type="Proteomes" id="UP001139347"/>
    </source>
</evidence>
<sequence length="477" mass="52309">MKKMLFVSSIFVLMLATVLTGCGGNSNESGNKNTAAQTDTADNAKTNDQTANDDAAKTADTNSSGDAVKTDTVNTELSGEINLWGSIGKDTQMMDDVIVGFNKKYPNIKVNNHSFGSLYEMANKLKTAIAAGSGAPDVSSLEQSYFSKFNATDAFVDLLQPPYDAKRYAGDFSDNIWEKFHSIDGKKLLAIPADAPPGVMYYRADIMEENGFPSDPDELATYMEDPDNLMNMAQTLKAQGKYILEYDTEILDMMSDSRFFDKQLNYNHTGDKYIKGLDLSKKVKQLGLAANFDGDAWNQALNNGKLAMIWSASWYLSGIKVDSKDNAGRWRACRQPLNTYSVGGGSAFVIPSQSKNKEAAWAFVEYALLSLEGQKVLLKYNSLPAFKPAQQLPEITESEEPFLGGQKAIELFASLVDKMPPDYPSSLDEAAWKVWGPGIEKAMKTNQDSRAALQQITDDVEKAVAKDKAELLKSVGQ</sequence>
<dbReference type="Proteomes" id="UP001139347">
    <property type="component" value="Unassembled WGS sequence"/>
</dbReference>
<evidence type="ECO:0000256" key="5">
    <source>
        <dbReference type="ARBA" id="ARBA00023288"/>
    </source>
</evidence>
<dbReference type="EMBL" id="JALIRP010000004">
    <property type="protein sequence ID" value="MCJ8012601.1"/>
    <property type="molecule type" value="Genomic_DNA"/>
</dbReference>
<keyword evidence="1" id="KW-1003">Cell membrane</keyword>
<dbReference type="InterPro" id="IPR006059">
    <property type="entry name" value="SBP"/>
</dbReference>
<dbReference type="Gene3D" id="3.40.190.10">
    <property type="entry name" value="Periplasmic binding protein-like II"/>
    <property type="match status" value="1"/>
</dbReference>
<feature type="compositionally biased region" description="Low complexity" evidence="6">
    <location>
        <begin position="31"/>
        <end position="62"/>
    </location>
</feature>